<organism evidence="1">
    <name type="scientific">marine sediment metagenome</name>
    <dbReference type="NCBI Taxonomy" id="412755"/>
    <lineage>
        <taxon>unclassified sequences</taxon>
        <taxon>metagenomes</taxon>
        <taxon>ecological metagenomes</taxon>
    </lineage>
</organism>
<name>X1SHU1_9ZZZZ</name>
<dbReference type="EMBL" id="BARW01016567">
    <property type="protein sequence ID" value="GAI92582.1"/>
    <property type="molecule type" value="Genomic_DNA"/>
</dbReference>
<comment type="caution">
    <text evidence="1">The sequence shown here is derived from an EMBL/GenBank/DDBJ whole genome shotgun (WGS) entry which is preliminary data.</text>
</comment>
<gene>
    <name evidence="1" type="ORF">S12H4_28827</name>
</gene>
<accession>X1SHU1</accession>
<dbReference type="AlphaFoldDB" id="X1SHU1"/>
<protein>
    <submittedName>
        <fullName evidence="1">Uncharacterized protein</fullName>
    </submittedName>
</protein>
<proteinExistence type="predicted"/>
<sequence length="159" mass="18714">MTQDEVISAEEKMAPVERNENLIKYNTRILNKNVVLNYLFAQDKLVGASYKLDDNYVNSDHFIQSYLQFKQVLAKKYGLPSEEFTNWLNDTYKNNRKKRGLALSLGHTEYATFWKTQNTTIECSLREENFNVLCLVEYWSIGHSHLLEEGKKEDKMDLF</sequence>
<evidence type="ECO:0000313" key="1">
    <source>
        <dbReference type="EMBL" id="GAI92582.1"/>
    </source>
</evidence>
<reference evidence="1" key="1">
    <citation type="journal article" date="2014" name="Front. Microbiol.">
        <title>High frequency of phylogenetically diverse reductive dehalogenase-homologous genes in deep subseafloor sedimentary metagenomes.</title>
        <authorList>
            <person name="Kawai M."/>
            <person name="Futagami T."/>
            <person name="Toyoda A."/>
            <person name="Takaki Y."/>
            <person name="Nishi S."/>
            <person name="Hori S."/>
            <person name="Arai W."/>
            <person name="Tsubouchi T."/>
            <person name="Morono Y."/>
            <person name="Uchiyama I."/>
            <person name="Ito T."/>
            <person name="Fujiyama A."/>
            <person name="Inagaki F."/>
            <person name="Takami H."/>
        </authorList>
    </citation>
    <scope>NUCLEOTIDE SEQUENCE</scope>
    <source>
        <strain evidence="1">Expedition CK06-06</strain>
    </source>
</reference>